<proteinExistence type="inferred from homology"/>
<dbReference type="GO" id="GO:0016616">
    <property type="term" value="F:oxidoreductase activity, acting on the CH-OH group of donors, NAD or NADP as acceptor"/>
    <property type="evidence" value="ECO:0007669"/>
    <property type="project" value="TreeGrafter"/>
</dbReference>
<dbReference type="Pfam" id="PF01370">
    <property type="entry name" value="Epimerase"/>
    <property type="match status" value="1"/>
</dbReference>
<dbReference type="InterPro" id="IPR050425">
    <property type="entry name" value="NAD(P)_dehydrat-like"/>
</dbReference>
<dbReference type="GeneID" id="54467337"/>
<name>A0A6A6YL52_9PEZI</name>
<dbReference type="PANTHER" id="PTHR10366:SF564">
    <property type="entry name" value="STEROL-4-ALPHA-CARBOXYLATE 3-DEHYDROGENASE, DECARBOXYLATING"/>
    <property type="match status" value="1"/>
</dbReference>
<keyword evidence="3" id="KW-0812">Transmembrane</keyword>
<feature type="domain" description="NAD-dependent epimerase/dehydratase" evidence="4">
    <location>
        <begin position="6"/>
        <end position="264"/>
    </location>
</feature>
<keyword evidence="1" id="KW-0560">Oxidoreductase</keyword>
<evidence type="ECO:0000256" key="1">
    <source>
        <dbReference type="ARBA" id="ARBA00023002"/>
    </source>
</evidence>
<dbReference type="OrthoDB" id="2735536at2759"/>
<evidence type="ECO:0000256" key="3">
    <source>
        <dbReference type="SAM" id="Phobius"/>
    </source>
</evidence>
<organism evidence="5">
    <name type="scientific">Mytilinidion resinicola</name>
    <dbReference type="NCBI Taxonomy" id="574789"/>
    <lineage>
        <taxon>Eukaryota</taxon>
        <taxon>Fungi</taxon>
        <taxon>Dikarya</taxon>
        <taxon>Ascomycota</taxon>
        <taxon>Pezizomycotina</taxon>
        <taxon>Dothideomycetes</taxon>
        <taxon>Pleosporomycetidae</taxon>
        <taxon>Mytilinidiales</taxon>
        <taxon>Mytilinidiaceae</taxon>
        <taxon>Mytilinidion</taxon>
    </lineage>
</organism>
<evidence type="ECO:0000313" key="5">
    <source>
        <dbReference type="EMBL" id="KAF2809258.1"/>
    </source>
</evidence>
<reference evidence="7" key="3">
    <citation type="submission" date="2025-04" db="UniProtKB">
        <authorList>
            <consortium name="RefSeq"/>
        </authorList>
    </citation>
    <scope>IDENTIFICATION</scope>
    <source>
        <strain evidence="7">CBS 304.34</strain>
    </source>
</reference>
<dbReference type="Gene3D" id="3.40.50.720">
    <property type="entry name" value="NAD(P)-binding Rossmann-like Domain"/>
    <property type="match status" value="1"/>
</dbReference>
<protein>
    <submittedName>
        <fullName evidence="5 7">NAD(P)-binding protein</fullName>
    </submittedName>
</protein>
<keyword evidence="3" id="KW-1133">Transmembrane helix</keyword>
<gene>
    <name evidence="5 7" type="ORF">BDZ99DRAFT_531223</name>
</gene>
<evidence type="ECO:0000313" key="7">
    <source>
        <dbReference type="RefSeq" id="XP_033576222.1"/>
    </source>
</evidence>
<sequence>MSRPLVLVTGATGHIGFAILALLLKKGYRTRVASRKLSSAEKLKDLPSLEPYVNSISFIEVPDFTADGAFDEAVKDVDYIQHIASPIPDGATSGEISDALSEFINPAVKGNLAILQAATKSPSVKRIIITSSTEILDPKEGATTMGPDDVPGPVPLDEVKGTTNQHFAYRQSKRHSGAAVETFIKEKKPHFDVLSILPSFVQGRNEPVTTIHDLLSRPTSNYVMIDQVLGKKSERPSPIDLVFLDDVALTHVAAMESRKVKSGGRFIAAYTRPIPWEEVDPIVERLFPEEVKSGLLPLGGKHPGVGRAKDGFDSSKTTEILGVEFRGLEDMVQSLIGQLVELKKKDKEN</sequence>
<reference evidence="7" key="2">
    <citation type="submission" date="2020-04" db="EMBL/GenBank/DDBJ databases">
        <authorList>
            <consortium name="NCBI Genome Project"/>
        </authorList>
    </citation>
    <scope>NUCLEOTIDE SEQUENCE</scope>
    <source>
        <strain evidence="7">CBS 304.34</strain>
    </source>
</reference>
<evidence type="ECO:0000259" key="4">
    <source>
        <dbReference type="Pfam" id="PF01370"/>
    </source>
</evidence>
<accession>A0A6A6YL52</accession>
<dbReference type="AlphaFoldDB" id="A0A6A6YL52"/>
<dbReference type="SUPFAM" id="SSF51735">
    <property type="entry name" value="NAD(P)-binding Rossmann-fold domains"/>
    <property type="match status" value="1"/>
</dbReference>
<dbReference type="PANTHER" id="PTHR10366">
    <property type="entry name" value="NAD DEPENDENT EPIMERASE/DEHYDRATASE"/>
    <property type="match status" value="1"/>
</dbReference>
<keyword evidence="3" id="KW-0472">Membrane</keyword>
<dbReference type="InterPro" id="IPR001509">
    <property type="entry name" value="Epimerase_deHydtase"/>
</dbReference>
<evidence type="ECO:0000313" key="6">
    <source>
        <dbReference type="Proteomes" id="UP000504636"/>
    </source>
</evidence>
<keyword evidence="6" id="KW-1185">Reference proteome</keyword>
<dbReference type="EMBL" id="MU003701">
    <property type="protein sequence ID" value="KAF2809258.1"/>
    <property type="molecule type" value="Genomic_DNA"/>
</dbReference>
<comment type="similarity">
    <text evidence="2">Belongs to the NAD(P)-dependent epimerase/dehydratase family. Dihydroflavonol-4-reductase subfamily.</text>
</comment>
<dbReference type="InterPro" id="IPR036291">
    <property type="entry name" value="NAD(P)-bd_dom_sf"/>
</dbReference>
<dbReference type="RefSeq" id="XP_033576222.1">
    <property type="nucleotide sequence ID" value="XM_033726444.1"/>
</dbReference>
<reference evidence="5 7" key="1">
    <citation type="journal article" date="2020" name="Stud. Mycol.">
        <title>101 Dothideomycetes genomes: a test case for predicting lifestyles and emergence of pathogens.</title>
        <authorList>
            <person name="Haridas S."/>
            <person name="Albert R."/>
            <person name="Binder M."/>
            <person name="Bloem J."/>
            <person name="Labutti K."/>
            <person name="Salamov A."/>
            <person name="Andreopoulos B."/>
            <person name="Baker S."/>
            <person name="Barry K."/>
            <person name="Bills G."/>
            <person name="Bluhm B."/>
            <person name="Cannon C."/>
            <person name="Castanera R."/>
            <person name="Culley D."/>
            <person name="Daum C."/>
            <person name="Ezra D."/>
            <person name="Gonzalez J."/>
            <person name="Henrissat B."/>
            <person name="Kuo A."/>
            <person name="Liang C."/>
            <person name="Lipzen A."/>
            <person name="Lutzoni F."/>
            <person name="Magnuson J."/>
            <person name="Mondo S."/>
            <person name="Nolan M."/>
            <person name="Ohm R."/>
            <person name="Pangilinan J."/>
            <person name="Park H.-J."/>
            <person name="Ramirez L."/>
            <person name="Alfaro M."/>
            <person name="Sun H."/>
            <person name="Tritt A."/>
            <person name="Yoshinaga Y."/>
            <person name="Zwiers L.-H."/>
            <person name="Turgeon B."/>
            <person name="Goodwin S."/>
            <person name="Spatafora J."/>
            <person name="Crous P."/>
            <person name="Grigoriev I."/>
        </authorList>
    </citation>
    <scope>NUCLEOTIDE SEQUENCE</scope>
    <source>
        <strain evidence="5 7">CBS 304.34</strain>
    </source>
</reference>
<evidence type="ECO:0000256" key="2">
    <source>
        <dbReference type="ARBA" id="ARBA00023445"/>
    </source>
</evidence>
<feature type="transmembrane region" description="Helical" evidence="3">
    <location>
        <begin position="6"/>
        <end position="24"/>
    </location>
</feature>
<dbReference type="Proteomes" id="UP000504636">
    <property type="component" value="Unplaced"/>
</dbReference>